<protein>
    <submittedName>
        <fullName evidence="3">Uncharacterized protein</fullName>
    </submittedName>
</protein>
<feature type="transmembrane region" description="Helical" evidence="2">
    <location>
        <begin position="48"/>
        <end position="71"/>
    </location>
</feature>
<feature type="region of interest" description="Disordered" evidence="1">
    <location>
        <begin position="185"/>
        <end position="205"/>
    </location>
</feature>
<reference evidence="3 4" key="1">
    <citation type="submission" date="2014-06" db="EMBL/GenBank/DDBJ databases">
        <title>Evolutionary Origins and Diversification of the Mycorrhizal Mutualists.</title>
        <authorList>
            <consortium name="DOE Joint Genome Institute"/>
            <consortium name="Mycorrhizal Genomics Consortium"/>
            <person name="Kohler A."/>
            <person name="Kuo A."/>
            <person name="Nagy L.G."/>
            <person name="Floudas D."/>
            <person name="Copeland A."/>
            <person name="Barry K.W."/>
            <person name="Cichocki N."/>
            <person name="Veneault-Fourrey C."/>
            <person name="LaButti K."/>
            <person name="Lindquist E.A."/>
            <person name="Lipzen A."/>
            <person name="Lundell T."/>
            <person name="Morin E."/>
            <person name="Murat C."/>
            <person name="Riley R."/>
            <person name="Ohm R."/>
            <person name="Sun H."/>
            <person name="Tunlid A."/>
            <person name="Henrissat B."/>
            <person name="Grigoriev I.V."/>
            <person name="Hibbett D.S."/>
            <person name="Martin F."/>
        </authorList>
    </citation>
    <scope>NUCLEOTIDE SEQUENCE [LARGE SCALE GENOMIC DNA]</scope>
    <source>
        <strain evidence="3 4">SS14</strain>
    </source>
</reference>
<gene>
    <name evidence="3" type="ORF">M422DRAFT_266355</name>
</gene>
<keyword evidence="4" id="KW-1185">Reference proteome</keyword>
<dbReference type="Proteomes" id="UP000054279">
    <property type="component" value="Unassembled WGS sequence"/>
</dbReference>
<evidence type="ECO:0000313" key="4">
    <source>
        <dbReference type="Proteomes" id="UP000054279"/>
    </source>
</evidence>
<accession>A0A0C9URP2</accession>
<keyword evidence="2" id="KW-0472">Membrane</keyword>
<evidence type="ECO:0000256" key="1">
    <source>
        <dbReference type="SAM" id="MobiDB-lite"/>
    </source>
</evidence>
<dbReference type="HOGENOM" id="CLU_1338258_0_0_1"/>
<dbReference type="EMBL" id="KN837235">
    <property type="protein sequence ID" value="KIJ31872.1"/>
    <property type="molecule type" value="Genomic_DNA"/>
</dbReference>
<proteinExistence type="predicted"/>
<keyword evidence="2" id="KW-1133">Transmembrane helix</keyword>
<organism evidence="3 4">
    <name type="scientific">Sphaerobolus stellatus (strain SS14)</name>
    <dbReference type="NCBI Taxonomy" id="990650"/>
    <lineage>
        <taxon>Eukaryota</taxon>
        <taxon>Fungi</taxon>
        <taxon>Dikarya</taxon>
        <taxon>Basidiomycota</taxon>
        <taxon>Agaricomycotina</taxon>
        <taxon>Agaricomycetes</taxon>
        <taxon>Phallomycetidae</taxon>
        <taxon>Geastrales</taxon>
        <taxon>Sphaerobolaceae</taxon>
        <taxon>Sphaerobolus</taxon>
    </lineage>
</organism>
<evidence type="ECO:0000313" key="3">
    <source>
        <dbReference type="EMBL" id="KIJ31872.1"/>
    </source>
</evidence>
<keyword evidence="2" id="KW-0812">Transmembrane</keyword>
<dbReference type="AlphaFoldDB" id="A0A0C9URP2"/>
<evidence type="ECO:0000256" key="2">
    <source>
        <dbReference type="SAM" id="Phobius"/>
    </source>
</evidence>
<name>A0A0C9URP2_SPHS4</name>
<sequence>MNNSDLTQQINAVFDLQGYAYTDAAAAEVKSEYFCEILMTYSQRLVSATSIVSLLSDTAVMVITAYYAFAVRRRLREIFANDAQSLVVIFFRQGVIRFVILFWWSLEISISEKTINPSLAGIDNDLKTAVSAILIYRFLLELRGFNEKTQNTGDRVTPVTLTSLKARISGLNDTFINEFGSEMNPEAEHVPEDGTNEPIAEGITV</sequence>